<accession>A0AB34IC59</accession>
<name>A0AB34IC59_PRYPA</name>
<feature type="region of interest" description="Disordered" evidence="1">
    <location>
        <begin position="258"/>
        <end position="294"/>
    </location>
</feature>
<evidence type="ECO:0008006" key="4">
    <source>
        <dbReference type="Google" id="ProtNLM"/>
    </source>
</evidence>
<reference evidence="2 3" key="1">
    <citation type="journal article" date="2024" name="Science">
        <title>Giant polyketide synthase enzymes in the biosynthesis of giant marine polyether toxins.</title>
        <authorList>
            <person name="Fallon T.R."/>
            <person name="Shende V.V."/>
            <person name="Wierzbicki I.H."/>
            <person name="Pendleton A.L."/>
            <person name="Watervoot N.F."/>
            <person name="Auber R.P."/>
            <person name="Gonzalez D.J."/>
            <person name="Wisecaver J.H."/>
            <person name="Moore B.S."/>
        </authorList>
    </citation>
    <scope>NUCLEOTIDE SEQUENCE [LARGE SCALE GENOMIC DNA]</scope>
    <source>
        <strain evidence="2 3">12B1</strain>
    </source>
</reference>
<dbReference type="EMBL" id="JBGBPQ010000032">
    <property type="protein sequence ID" value="KAL1495478.1"/>
    <property type="molecule type" value="Genomic_DNA"/>
</dbReference>
<feature type="region of interest" description="Disordered" evidence="1">
    <location>
        <begin position="308"/>
        <end position="352"/>
    </location>
</feature>
<keyword evidence="3" id="KW-1185">Reference proteome</keyword>
<dbReference type="CDD" id="cd11660">
    <property type="entry name" value="SANT_TRF"/>
    <property type="match status" value="1"/>
</dbReference>
<organism evidence="2 3">
    <name type="scientific">Prymnesium parvum</name>
    <name type="common">Toxic golden alga</name>
    <dbReference type="NCBI Taxonomy" id="97485"/>
    <lineage>
        <taxon>Eukaryota</taxon>
        <taxon>Haptista</taxon>
        <taxon>Haptophyta</taxon>
        <taxon>Prymnesiophyceae</taxon>
        <taxon>Prymnesiales</taxon>
        <taxon>Prymnesiaceae</taxon>
        <taxon>Prymnesium</taxon>
    </lineage>
</organism>
<comment type="caution">
    <text evidence="2">The sequence shown here is derived from an EMBL/GenBank/DDBJ whole genome shotgun (WGS) entry which is preliminary data.</text>
</comment>
<evidence type="ECO:0000313" key="2">
    <source>
        <dbReference type="EMBL" id="KAL1495478.1"/>
    </source>
</evidence>
<sequence length="425" mass="45438">MSESLRLALDPSRHEETAPIWEESTLVGESCSGGGMCAPGGRWCVSSMRGRPASCEVDARHPSTDAEIDALKASRQRSVKRAAFCNAAARRQALAGGGDKKESLEREQWQVRCAMGLSSAAAQGERGREGDEGGRLSPAAKCGGEAVAAEERLLLVREGDAPRLIRALHEHVRRLYASAVSISLRGRGSAGDGFRSLRLGTRPAGGPRDLECVIDDLRRQHSIKLHEPSAADEPRPLARPAASRAPFFVSGAVGQWKARRGAPPATTTSICPPPVPRRAGDAASAPHEGRRRAPSLHSVLLRAAASHIRPADPSDEPAAAAGPPPLQQAQGSPQRSHASPRRQPRGLMGRTARCKGVVKASAGAPRGARVRFSLQEDRAIREGFAHFQGVSCAIWEDILKRGRAVFHSKRTAVSLKDRARTLKLK</sequence>
<feature type="region of interest" description="Disordered" evidence="1">
    <location>
        <begin position="120"/>
        <end position="139"/>
    </location>
</feature>
<feature type="compositionally biased region" description="Basic and acidic residues" evidence="1">
    <location>
        <begin position="125"/>
        <end position="134"/>
    </location>
</feature>
<protein>
    <recommendedName>
        <fullName evidence="4">Myb-like domain-containing protein</fullName>
    </recommendedName>
</protein>
<dbReference type="AlphaFoldDB" id="A0AB34IC59"/>
<gene>
    <name evidence="2" type="ORF">AB1Y20_016844</name>
</gene>
<dbReference type="Proteomes" id="UP001515480">
    <property type="component" value="Unassembled WGS sequence"/>
</dbReference>
<evidence type="ECO:0000256" key="1">
    <source>
        <dbReference type="SAM" id="MobiDB-lite"/>
    </source>
</evidence>
<feature type="compositionally biased region" description="Low complexity" evidence="1">
    <location>
        <begin position="316"/>
        <end position="334"/>
    </location>
</feature>
<evidence type="ECO:0000313" key="3">
    <source>
        <dbReference type="Proteomes" id="UP001515480"/>
    </source>
</evidence>
<proteinExistence type="predicted"/>